<dbReference type="Pfam" id="PF22936">
    <property type="entry name" value="Pol_BBD"/>
    <property type="match status" value="1"/>
</dbReference>
<feature type="non-terminal residue" evidence="2">
    <location>
        <position position="76"/>
    </location>
</feature>
<evidence type="ECO:0000313" key="3">
    <source>
        <dbReference type="Proteomes" id="UP000076532"/>
    </source>
</evidence>
<reference evidence="2 3" key="1">
    <citation type="journal article" date="2016" name="Mol. Biol. Evol.">
        <title>Comparative Genomics of Early-Diverging Mushroom-Forming Fungi Provides Insights into the Origins of Lignocellulose Decay Capabilities.</title>
        <authorList>
            <person name="Nagy L.G."/>
            <person name="Riley R."/>
            <person name="Tritt A."/>
            <person name="Adam C."/>
            <person name="Daum C."/>
            <person name="Floudas D."/>
            <person name="Sun H."/>
            <person name="Yadav J.S."/>
            <person name="Pangilinan J."/>
            <person name="Larsson K.H."/>
            <person name="Matsuura K."/>
            <person name="Barry K."/>
            <person name="Labutti K."/>
            <person name="Kuo R."/>
            <person name="Ohm R.A."/>
            <person name="Bhattacharya S.S."/>
            <person name="Shirouzu T."/>
            <person name="Yoshinaga Y."/>
            <person name="Martin F.M."/>
            <person name="Grigoriev I.V."/>
            <person name="Hibbett D.S."/>
        </authorList>
    </citation>
    <scope>NUCLEOTIDE SEQUENCE [LARGE SCALE GENOMIC DNA]</scope>
    <source>
        <strain evidence="2 3">CBS 109695</strain>
    </source>
</reference>
<organism evidence="2 3">
    <name type="scientific">Athelia psychrophila</name>
    <dbReference type="NCBI Taxonomy" id="1759441"/>
    <lineage>
        <taxon>Eukaryota</taxon>
        <taxon>Fungi</taxon>
        <taxon>Dikarya</taxon>
        <taxon>Basidiomycota</taxon>
        <taxon>Agaricomycotina</taxon>
        <taxon>Agaricomycetes</taxon>
        <taxon>Agaricomycetidae</taxon>
        <taxon>Atheliales</taxon>
        <taxon>Atheliaceae</taxon>
        <taxon>Athelia</taxon>
    </lineage>
</organism>
<name>A0A165X6B1_9AGAM</name>
<proteinExistence type="predicted"/>
<dbReference type="Proteomes" id="UP000076532">
    <property type="component" value="Unassembled WGS sequence"/>
</dbReference>
<dbReference type="OrthoDB" id="3246330at2759"/>
<dbReference type="STRING" id="436010.A0A165X6B1"/>
<evidence type="ECO:0000259" key="1">
    <source>
        <dbReference type="Pfam" id="PF22936"/>
    </source>
</evidence>
<feature type="domain" description="Retrovirus-related Pol polyprotein from transposon TNT 1-94-like beta-barrel" evidence="1">
    <location>
        <begin position="1"/>
        <end position="76"/>
    </location>
</feature>
<dbReference type="EMBL" id="KV417726">
    <property type="protein sequence ID" value="KZP08250.1"/>
    <property type="molecule type" value="Genomic_DNA"/>
</dbReference>
<feature type="non-terminal residue" evidence="2">
    <location>
        <position position="1"/>
    </location>
</feature>
<dbReference type="AlphaFoldDB" id="A0A165X6B1"/>
<protein>
    <recommendedName>
        <fullName evidence="1">Retrovirus-related Pol polyprotein from transposon TNT 1-94-like beta-barrel domain-containing protein</fullName>
    </recommendedName>
</protein>
<gene>
    <name evidence="2" type="ORF">FIBSPDRAFT_684954</name>
</gene>
<keyword evidence="3" id="KW-1185">Reference proteome</keyword>
<accession>A0A165X6B1</accession>
<dbReference type="InterPro" id="IPR054722">
    <property type="entry name" value="PolX-like_BBD"/>
</dbReference>
<sequence length="76" mass="8625">DTGCTTHMTPHRHWLSNYSVHHVPVYWHDKSVLSSSGIGTCLFNPIINGKPSQQLTFIEVLHIPELEDNLFSILTL</sequence>
<evidence type="ECO:0000313" key="2">
    <source>
        <dbReference type="EMBL" id="KZP08250.1"/>
    </source>
</evidence>